<proteinExistence type="predicted"/>
<feature type="transmembrane region" description="Helical" evidence="6">
    <location>
        <begin position="53"/>
        <end position="71"/>
    </location>
</feature>
<evidence type="ECO:0000256" key="4">
    <source>
        <dbReference type="ARBA" id="ARBA00022989"/>
    </source>
</evidence>
<dbReference type="InterPro" id="IPR020948">
    <property type="entry name" value="P_starv_induced_PsiE-like"/>
</dbReference>
<feature type="transmembrane region" description="Helical" evidence="6">
    <location>
        <begin position="120"/>
        <end position="138"/>
    </location>
</feature>
<reference evidence="7" key="1">
    <citation type="submission" date="2018-06" db="EMBL/GenBank/DDBJ databases">
        <authorList>
            <person name="Zhirakovskaya E."/>
        </authorList>
    </citation>
    <scope>NUCLEOTIDE SEQUENCE</scope>
</reference>
<evidence type="ECO:0000256" key="2">
    <source>
        <dbReference type="ARBA" id="ARBA00022475"/>
    </source>
</evidence>
<dbReference type="PROSITE" id="PS51257">
    <property type="entry name" value="PROKAR_LIPOPROTEIN"/>
    <property type="match status" value="1"/>
</dbReference>
<name>A0A3B1D782_9ZZZZ</name>
<evidence type="ECO:0000313" key="7">
    <source>
        <dbReference type="EMBL" id="VAX34651.1"/>
    </source>
</evidence>
<dbReference type="AlphaFoldDB" id="A0A3B1D782"/>
<evidence type="ECO:0000256" key="5">
    <source>
        <dbReference type="ARBA" id="ARBA00023136"/>
    </source>
</evidence>
<evidence type="ECO:0000256" key="1">
    <source>
        <dbReference type="ARBA" id="ARBA00004651"/>
    </source>
</evidence>
<sequence length="146" mass="16831">MPRETDLTERFRKLFVKADILFHIFAALLLLIACGFMFYYALLNIIHPSRDSIIHLVNDVLLALIILELLWTVIRFLKKQKFLLGPFLSIGMIAAVRRILLIEAQTSTMEHVPVEKLYEMGLSAVVILILMIAYYLSVKAQQIEQL</sequence>
<dbReference type="GO" id="GO:0005886">
    <property type="term" value="C:plasma membrane"/>
    <property type="evidence" value="ECO:0007669"/>
    <property type="project" value="UniProtKB-SubCell"/>
</dbReference>
<gene>
    <name evidence="7" type="ORF">MNBD_NITROSPIRAE03-261</name>
</gene>
<keyword evidence="2" id="KW-1003">Cell membrane</keyword>
<feature type="transmembrane region" description="Helical" evidence="6">
    <location>
        <begin position="83"/>
        <end position="100"/>
    </location>
</feature>
<comment type="subcellular location">
    <subcellularLocation>
        <location evidence="1">Cell membrane</location>
        <topology evidence="1">Multi-pass membrane protein</topology>
    </subcellularLocation>
</comment>
<evidence type="ECO:0000256" key="6">
    <source>
        <dbReference type="SAM" id="Phobius"/>
    </source>
</evidence>
<dbReference type="Pfam" id="PF06146">
    <property type="entry name" value="PsiE"/>
    <property type="match status" value="1"/>
</dbReference>
<accession>A0A3B1D782</accession>
<dbReference type="EMBL" id="UOGI01000364">
    <property type="protein sequence ID" value="VAX34651.1"/>
    <property type="molecule type" value="Genomic_DNA"/>
</dbReference>
<organism evidence="7">
    <name type="scientific">hydrothermal vent metagenome</name>
    <dbReference type="NCBI Taxonomy" id="652676"/>
    <lineage>
        <taxon>unclassified sequences</taxon>
        <taxon>metagenomes</taxon>
        <taxon>ecological metagenomes</taxon>
    </lineage>
</organism>
<keyword evidence="5 6" id="KW-0472">Membrane</keyword>
<feature type="transmembrane region" description="Helical" evidence="6">
    <location>
        <begin position="20"/>
        <end position="41"/>
    </location>
</feature>
<evidence type="ECO:0000256" key="3">
    <source>
        <dbReference type="ARBA" id="ARBA00022692"/>
    </source>
</evidence>
<keyword evidence="4 6" id="KW-1133">Transmembrane helix</keyword>
<evidence type="ECO:0008006" key="8">
    <source>
        <dbReference type="Google" id="ProtNLM"/>
    </source>
</evidence>
<protein>
    <recommendedName>
        <fullName evidence="8">Protein PsiE</fullName>
    </recommendedName>
</protein>
<keyword evidence="3 6" id="KW-0812">Transmembrane</keyword>